<evidence type="ECO:0000256" key="1">
    <source>
        <dbReference type="SAM" id="MobiDB-lite"/>
    </source>
</evidence>
<dbReference type="EMBL" id="ML143442">
    <property type="protein sequence ID" value="TBU26706.1"/>
    <property type="molecule type" value="Genomic_DNA"/>
</dbReference>
<reference evidence="2 4" key="1">
    <citation type="submission" date="2019-01" db="EMBL/GenBank/DDBJ databases">
        <title>Draft genome sequences of three monokaryotic isolates of the white-rot basidiomycete fungus Dichomitus squalens.</title>
        <authorList>
            <consortium name="DOE Joint Genome Institute"/>
            <person name="Lopez S.C."/>
            <person name="Andreopoulos B."/>
            <person name="Pangilinan J."/>
            <person name="Lipzen A."/>
            <person name="Riley R."/>
            <person name="Ahrendt S."/>
            <person name="Ng V."/>
            <person name="Barry K."/>
            <person name="Daum C."/>
            <person name="Grigoriev I.V."/>
            <person name="Hilden K.S."/>
            <person name="Makela M.R."/>
            <person name="de Vries R.P."/>
        </authorList>
    </citation>
    <scope>NUCLEOTIDE SEQUENCE [LARGE SCALE GENOMIC DNA]</scope>
    <source>
        <strain evidence="3 4">CBS 464.89</strain>
        <strain evidence="2">OM18370.1</strain>
    </source>
</reference>
<protein>
    <submittedName>
        <fullName evidence="2">Uncharacterized protein</fullName>
    </submittedName>
</protein>
<proteinExistence type="predicted"/>
<accession>A0A4Q9ND02</accession>
<evidence type="ECO:0000313" key="4">
    <source>
        <dbReference type="Proteomes" id="UP000292082"/>
    </source>
</evidence>
<gene>
    <name evidence="3" type="ORF">BD310DRAFT_938235</name>
    <name evidence="2" type="ORF">BD311DRAFT_762017</name>
</gene>
<dbReference type="Proteomes" id="UP000292082">
    <property type="component" value="Unassembled WGS sequence"/>
</dbReference>
<dbReference type="EMBL" id="ML145217">
    <property type="protein sequence ID" value="TBU53322.1"/>
    <property type="molecule type" value="Genomic_DNA"/>
</dbReference>
<evidence type="ECO:0000313" key="2">
    <source>
        <dbReference type="EMBL" id="TBU26706.1"/>
    </source>
</evidence>
<sequence>MSDDIVGSCCSVAILGCYEVCLGICLDFMSVRHACTATLCSCRRRPSLEIDPSEREPLVQNTEPGAHPPMSKAPTD</sequence>
<organism evidence="2">
    <name type="scientific">Dichomitus squalens</name>
    <dbReference type="NCBI Taxonomy" id="114155"/>
    <lineage>
        <taxon>Eukaryota</taxon>
        <taxon>Fungi</taxon>
        <taxon>Dikarya</taxon>
        <taxon>Basidiomycota</taxon>
        <taxon>Agaricomycotina</taxon>
        <taxon>Agaricomycetes</taxon>
        <taxon>Polyporales</taxon>
        <taxon>Polyporaceae</taxon>
        <taxon>Dichomitus</taxon>
    </lineage>
</organism>
<keyword evidence="4" id="KW-1185">Reference proteome</keyword>
<name>A0A4Q9ND02_9APHY</name>
<dbReference type="OrthoDB" id="3032222at2759"/>
<dbReference type="AlphaFoldDB" id="A0A4Q9ND02"/>
<feature type="region of interest" description="Disordered" evidence="1">
    <location>
        <begin position="53"/>
        <end position="76"/>
    </location>
</feature>
<dbReference type="Proteomes" id="UP000292957">
    <property type="component" value="Unassembled WGS sequence"/>
</dbReference>
<evidence type="ECO:0000313" key="3">
    <source>
        <dbReference type="EMBL" id="TBU53322.1"/>
    </source>
</evidence>
<dbReference type="OMA" id="DICAGIC"/>